<evidence type="ECO:0000313" key="3">
    <source>
        <dbReference type="EMBL" id="KAF9779624.1"/>
    </source>
</evidence>
<dbReference type="InterPro" id="IPR011990">
    <property type="entry name" value="TPR-like_helical_dom_sf"/>
</dbReference>
<reference evidence="3" key="2">
    <citation type="submission" date="2020-11" db="EMBL/GenBank/DDBJ databases">
        <authorList>
            <consortium name="DOE Joint Genome Institute"/>
            <person name="Kuo A."/>
            <person name="Miyauchi S."/>
            <person name="Kiss E."/>
            <person name="Drula E."/>
            <person name="Kohler A."/>
            <person name="Sanchez-Garcia M."/>
            <person name="Andreopoulos B."/>
            <person name="Barry K.W."/>
            <person name="Bonito G."/>
            <person name="Buee M."/>
            <person name="Carver A."/>
            <person name="Chen C."/>
            <person name="Cichocki N."/>
            <person name="Clum A."/>
            <person name="Culley D."/>
            <person name="Crous P.W."/>
            <person name="Fauchery L."/>
            <person name="Girlanda M."/>
            <person name="Hayes R."/>
            <person name="Keri Z."/>
            <person name="Labutti K."/>
            <person name="Lipzen A."/>
            <person name="Lombard V."/>
            <person name="Magnuson J."/>
            <person name="Maillard F."/>
            <person name="Morin E."/>
            <person name="Murat C."/>
            <person name="Nolan M."/>
            <person name="Ohm R."/>
            <person name="Pangilinan J."/>
            <person name="Pereira M."/>
            <person name="Perotto S."/>
            <person name="Peter M."/>
            <person name="Riley R."/>
            <person name="Sitrit Y."/>
            <person name="Stielow B."/>
            <person name="Szollosi G."/>
            <person name="Zifcakova L."/>
            <person name="Stursova M."/>
            <person name="Spatafora J.W."/>
            <person name="Tedersoo L."/>
            <person name="Vaario L.-M."/>
            <person name="Yamada A."/>
            <person name="Yan M."/>
            <person name="Wang P."/>
            <person name="Xu J."/>
            <person name="Bruns T."/>
            <person name="Baldrian P."/>
            <person name="Vilgalys R."/>
            <person name="Henrissat B."/>
            <person name="Grigoriev I.V."/>
            <person name="Hibbett D."/>
            <person name="Nagy L.G."/>
            <person name="Martin F.M."/>
        </authorList>
    </citation>
    <scope>NUCLEOTIDE SEQUENCE</scope>
    <source>
        <strain evidence="3">UH-Tt-Lm1</strain>
    </source>
</reference>
<dbReference type="OrthoDB" id="5986190at2759"/>
<proteinExistence type="predicted"/>
<organism evidence="3 4">
    <name type="scientific">Thelephora terrestris</name>
    <dbReference type="NCBI Taxonomy" id="56493"/>
    <lineage>
        <taxon>Eukaryota</taxon>
        <taxon>Fungi</taxon>
        <taxon>Dikarya</taxon>
        <taxon>Basidiomycota</taxon>
        <taxon>Agaricomycotina</taxon>
        <taxon>Agaricomycetes</taxon>
        <taxon>Thelephorales</taxon>
        <taxon>Thelephoraceae</taxon>
        <taxon>Thelephora</taxon>
    </lineage>
</organism>
<dbReference type="EMBL" id="WIUZ02000019">
    <property type="protein sequence ID" value="KAF9779624.1"/>
    <property type="molecule type" value="Genomic_DNA"/>
</dbReference>
<dbReference type="InterPro" id="IPR027417">
    <property type="entry name" value="P-loop_NTPase"/>
</dbReference>
<dbReference type="SMART" id="SM00028">
    <property type="entry name" value="TPR"/>
    <property type="match status" value="3"/>
</dbReference>
<dbReference type="InterPro" id="IPR019734">
    <property type="entry name" value="TPR_rpt"/>
</dbReference>
<feature type="region of interest" description="Disordered" evidence="2">
    <location>
        <begin position="725"/>
        <end position="749"/>
    </location>
</feature>
<protein>
    <submittedName>
        <fullName evidence="3">Uncharacterized protein</fullName>
    </submittedName>
</protein>
<accession>A0A9P6H5S4</accession>
<name>A0A9P6H5S4_9AGAM</name>
<dbReference type="Gene3D" id="1.25.40.10">
    <property type="entry name" value="Tetratricopeptide repeat domain"/>
    <property type="match status" value="2"/>
</dbReference>
<dbReference type="Proteomes" id="UP000736335">
    <property type="component" value="Unassembled WGS sequence"/>
</dbReference>
<dbReference type="PROSITE" id="PS50005">
    <property type="entry name" value="TPR"/>
    <property type="match status" value="1"/>
</dbReference>
<reference evidence="3" key="1">
    <citation type="journal article" date="2020" name="Nat. Commun.">
        <title>Large-scale genome sequencing of mycorrhizal fungi provides insights into the early evolution of symbiotic traits.</title>
        <authorList>
            <person name="Miyauchi S."/>
            <person name="Kiss E."/>
            <person name="Kuo A."/>
            <person name="Drula E."/>
            <person name="Kohler A."/>
            <person name="Sanchez-Garcia M."/>
            <person name="Morin E."/>
            <person name="Andreopoulos B."/>
            <person name="Barry K.W."/>
            <person name="Bonito G."/>
            <person name="Buee M."/>
            <person name="Carver A."/>
            <person name="Chen C."/>
            <person name="Cichocki N."/>
            <person name="Clum A."/>
            <person name="Culley D."/>
            <person name="Crous P.W."/>
            <person name="Fauchery L."/>
            <person name="Girlanda M."/>
            <person name="Hayes R.D."/>
            <person name="Keri Z."/>
            <person name="LaButti K."/>
            <person name="Lipzen A."/>
            <person name="Lombard V."/>
            <person name="Magnuson J."/>
            <person name="Maillard F."/>
            <person name="Murat C."/>
            <person name="Nolan M."/>
            <person name="Ohm R.A."/>
            <person name="Pangilinan J."/>
            <person name="Pereira M.F."/>
            <person name="Perotto S."/>
            <person name="Peter M."/>
            <person name="Pfister S."/>
            <person name="Riley R."/>
            <person name="Sitrit Y."/>
            <person name="Stielow J.B."/>
            <person name="Szollosi G."/>
            <person name="Zifcakova L."/>
            <person name="Stursova M."/>
            <person name="Spatafora J.W."/>
            <person name="Tedersoo L."/>
            <person name="Vaario L.M."/>
            <person name="Yamada A."/>
            <person name="Yan M."/>
            <person name="Wang P."/>
            <person name="Xu J."/>
            <person name="Bruns T."/>
            <person name="Baldrian P."/>
            <person name="Vilgalys R."/>
            <person name="Dunand C."/>
            <person name="Henrissat B."/>
            <person name="Grigoriev I.V."/>
            <person name="Hibbett D."/>
            <person name="Nagy L.G."/>
            <person name="Martin F.M."/>
        </authorList>
    </citation>
    <scope>NUCLEOTIDE SEQUENCE</scope>
    <source>
        <strain evidence="3">UH-Tt-Lm1</strain>
    </source>
</reference>
<evidence type="ECO:0000313" key="4">
    <source>
        <dbReference type="Proteomes" id="UP000736335"/>
    </source>
</evidence>
<keyword evidence="4" id="KW-1185">Reference proteome</keyword>
<gene>
    <name evidence="3" type="ORF">BJ322DRAFT_1113424</name>
</gene>
<dbReference type="SUPFAM" id="SSF52540">
    <property type="entry name" value="P-loop containing nucleoside triphosphate hydrolases"/>
    <property type="match status" value="1"/>
</dbReference>
<sequence length="762" mass="84374">MASNSRRSGGRDGVLPKLDVALLFLSGAKDSRGFAPAQIALGTACVLLTMIRDTMGSKQDFVDLGLFCVKSVHKAIAQLTTTMAEIQGNVTQKGKQSWVSGFGFVNARGDKGAIAGWTQALTMVLDVFETELLINVHVVAERVERKLDVFVNREGARQHLPAQASIPPGESPPPAPNDFFGRDDLIEEIIYRAEKLESIALIGAGGIGKTSIALTALSTVLVTTAASSVAISSLLRVAMILILDNAESILDPQGTDAGDIYSVVEELSQFSNICLGITSRISTIPPHIYSDGGRSRIIDDLLQQLDCHALSIKLLATAASHNMWDHDRLAQEWRTHRTQALRTNFNESLAAILELSLASPTFCNLGPDARELLEVVAFFPQGINENNLDWFFPTISNRRDIFDDFCVLSLTSRSSGFITMLAPIRDYLYPQHPTSAPLLYVHPEKPGFGESRWITLEDVNVEHLLDVFTPKDAKPDGSWDVCFHFMEHLVWHKPRRTVLGPKVEGLSDDHHSKPKCLFELARLFYGVRNLAEARRLLTCALQLGRQRADEPGVAQTLRWLIFVNGLLSNFKEGIRQAREAIEIRERLGDTIGQADCCNYLAFALFDDGQIIDQGQQSLVCESHQALGVVYNSKGDTEKAIHHFEKGLEIASAFSRPDLLFEIRFDLALAFCGQGKFNDASAHLGQVKLDAGNSLYYLGSATEAQAGIWYRQSRLEDAKSERYCAMDGDESEHEDATESHSTHVHVQRTSNPIKHLREYFSRR</sequence>
<keyword evidence="1" id="KW-0802">TPR repeat</keyword>
<dbReference type="AlphaFoldDB" id="A0A9P6H5S4"/>
<dbReference type="SUPFAM" id="SSF48452">
    <property type="entry name" value="TPR-like"/>
    <property type="match status" value="1"/>
</dbReference>
<comment type="caution">
    <text evidence="3">The sequence shown here is derived from an EMBL/GenBank/DDBJ whole genome shotgun (WGS) entry which is preliminary data.</text>
</comment>
<dbReference type="Gene3D" id="3.40.50.300">
    <property type="entry name" value="P-loop containing nucleotide triphosphate hydrolases"/>
    <property type="match status" value="1"/>
</dbReference>
<evidence type="ECO:0000256" key="2">
    <source>
        <dbReference type="SAM" id="MobiDB-lite"/>
    </source>
</evidence>
<feature type="repeat" description="TPR" evidence="1">
    <location>
        <begin position="620"/>
        <end position="653"/>
    </location>
</feature>
<evidence type="ECO:0000256" key="1">
    <source>
        <dbReference type="PROSITE-ProRule" id="PRU00339"/>
    </source>
</evidence>